<dbReference type="InterPro" id="IPR050893">
    <property type="entry name" value="Sugar_PTS"/>
</dbReference>
<evidence type="ECO:0000256" key="8">
    <source>
        <dbReference type="ARBA" id="ARBA00021825"/>
    </source>
</evidence>
<feature type="region of interest" description="Disordered" evidence="25">
    <location>
        <begin position="492"/>
        <end position="511"/>
    </location>
</feature>
<evidence type="ECO:0000256" key="24">
    <source>
        <dbReference type="ARBA" id="ARBA00033349"/>
    </source>
</evidence>
<evidence type="ECO:0000256" key="1">
    <source>
        <dbReference type="ARBA" id="ARBA00001655"/>
    </source>
</evidence>
<dbReference type="Gene3D" id="3.40.930.10">
    <property type="entry name" value="Mannitol-specific EII, Chain A"/>
    <property type="match status" value="1"/>
</dbReference>
<keyword evidence="12" id="KW-0597">Phosphoprotein</keyword>
<feature type="transmembrane region" description="Helical" evidence="26">
    <location>
        <begin position="264"/>
        <end position="284"/>
    </location>
</feature>
<evidence type="ECO:0000256" key="23">
    <source>
        <dbReference type="ARBA" id="ARBA00030962"/>
    </source>
</evidence>
<dbReference type="InterPro" id="IPR013011">
    <property type="entry name" value="PTS_EIIB_2"/>
</dbReference>
<feature type="transmembrane region" description="Helical" evidence="26">
    <location>
        <begin position="291"/>
        <end position="314"/>
    </location>
</feature>
<dbReference type="InterPro" id="IPR002178">
    <property type="entry name" value="PTS_EIIA_type-2_dom"/>
</dbReference>
<evidence type="ECO:0000256" key="7">
    <source>
        <dbReference type="ARBA" id="ARBA00015039"/>
    </source>
</evidence>
<evidence type="ECO:0000256" key="19">
    <source>
        <dbReference type="ARBA" id="ARBA00023136"/>
    </source>
</evidence>
<dbReference type="InterPro" id="IPR036095">
    <property type="entry name" value="PTS_EIIB-like_sf"/>
</dbReference>
<evidence type="ECO:0000256" key="3">
    <source>
        <dbReference type="ARBA" id="ARBA00004429"/>
    </source>
</evidence>
<accession>A0ABN3ALV7</accession>
<comment type="subcellular location">
    <subcellularLocation>
        <location evidence="3">Cell inner membrane</location>
        <topology evidence="3">Multi-pass membrane protein</topology>
    </subcellularLocation>
</comment>
<organism evidence="30 31">
    <name type="scientific">Agrococcus versicolor</name>
    <dbReference type="NCBI Taxonomy" id="501482"/>
    <lineage>
        <taxon>Bacteria</taxon>
        <taxon>Bacillati</taxon>
        <taxon>Actinomycetota</taxon>
        <taxon>Actinomycetes</taxon>
        <taxon>Micrococcales</taxon>
        <taxon>Microbacteriaceae</taxon>
        <taxon>Agrococcus</taxon>
    </lineage>
</organism>
<keyword evidence="10" id="KW-1003">Cell membrane</keyword>
<protein>
    <recommendedName>
        <fullName evidence="6">Mannitol-specific phosphotransferase enzyme IIA component</fullName>
        <ecNumber evidence="5">2.7.1.197</ecNumber>
    </recommendedName>
    <alternativeName>
        <fullName evidence="22">EIIA</fullName>
    </alternativeName>
    <alternativeName>
        <fullName evidence="24">EIICB-Mtl</fullName>
    </alternativeName>
    <alternativeName>
        <fullName evidence="21">EIICBA-Mtl</fullName>
    </alternativeName>
    <alternativeName>
        <fullName evidence="23">EIII</fullName>
    </alternativeName>
    <alternativeName>
        <fullName evidence="20">PTS system mannitol-specific EIIA component</fullName>
    </alternativeName>
    <alternativeName>
        <fullName evidence="8">PTS system mannitol-specific EIICB component</fullName>
    </alternativeName>
    <alternativeName>
        <fullName evidence="7">PTS system mannitol-specific EIICBA component</fullName>
    </alternativeName>
</protein>
<dbReference type="PROSITE" id="PS51099">
    <property type="entry name" value="PTS_EIIB_TYPE_2"/>
    <property type="match status" value="1"/>
</dbReference>
<feature type="transmembrane region" description="Helical" evidence="26">
    <location>
        <begin position="334"/>
        <end position="356"/>
    </location>
</feature>
<keyword evidence="17" id="KW-0418">Kinase</keyword>
<evidence type="ECO:0000259" key="29">
    <source>
        <dbReference type="PROSITE" id="PS51104"/>
    </source>
</evidence>
<dbReference type="Proteomes" id="UP001501599">
    <property type="component" value="Unassembled WGS sequence"/>
</dbReference>
<evidence type="ECO:0000256" key="11">
    <source>
        <dbReference type="ARBA" id="ARBA00022519"/>
    </source>
</evidence>
<dbReference type="SUPFAM" id="SSF52794">
    <property type="entry name" value="PTS system IIB component-like"/>
    <property type="match status" value="1"/>
</dbReference>
<evidence type="ECO:0000256" key="14">
    <source>
        <dbReference type="ARBA" id="ARBA00022679"/>
    </source>
</evidence>
<comment type="subunit">
    <text evidence="4">Homodimer.</text>
</comment>
<feature type="domain" description="PTS EIIC type-2" evidence="29">
    <location>
        <begin position="34"/>
        <end position="369"/>
    </location>
</feature>
<evidence type="ECO:0000256" key="22">
    <source>
        <dbReference type="ARBA" id="ARBA00030956"/>
    </source>
</evidence>
<dbReference type="Gene3D" id="3.40.50.2300">
    <property type="match status" value="1"/>
</dbReference>
<dbReference type="CDD" id="cd00211">
    <property type="entry name" value="PTS_IIA_fru"/>
    <property type="match status" value="1"/>
</dbReference>
<evidence type="ECO:0000256" key="12">
    <source>
        <dbReference type="ARBA" id="ARBA00022553"/>
    </source>
</evidence>
<sequence length="654" mass="68124">MDDATKHAPTMTDPSGPEPASPRRRGALVRVQRFGNFLSGMVMPNLGAFVAWGLLTALFIPTGWFPNESLAELVSPIMTYALPMLIGFTGGSMVHGARGGAIGVLATMGVVVGADVTMLIGAMVMGPVAAWLMKQVDRLFEGKVKPGFEMLISNFSMGILGLILAVAGYLGIGPVFGVVLTGLSAGVDWILELGLLPLVSILVAPAQVLFLNNAINHGIMGPLGIEQVAEQGRSILFLVDANPGPSVGTLLAISLFGVGMAKRTAPMAALIAGVGGIGEVYFPFVLMKPKLVFATMGGMATSLFLLQLLGGGTVATPSPGSFFAMMALSPAGAILGNLAGFFGGMAVSFVIGWALLRGERKRHDDDVELSDGSAEERDRHNLAAFEGGAGGRIRKVVVACDAGMGSSAMGASILKSKVRKRMLDVEVSNAKIEEIPADADLIVTHTQLVDRARQLHDDGTKRFMTITNFMHSEQYDDIVRLLERTPVTVGPASESAVPVATTSTAGAPAGGQRDGDVLVAANVILGASFASKSEAIDAAGAILVREGYVTDRYVASMHERDARTSVYLGNHVAIPHGEGGSESEIVRSGVSVVQVPDGVDFDGGTAYVVIGIAGLDGEHLPILSAIAERLLDDAAVERLRTATTTDEVLALLVD</sequence>
<keyword evidence="14" id="KW-0808">Transferase</keyword>
<feature type="domain" description="PTS EIIB type-2" evidence="28">
    <location>
        <begin position="394"/>
        <end position="487"/>
    </location>
</feature>
<comment type="function">
    <text evidence="2">The phosphoenolpyruvate-dependent sugar phosphotransferase system (sugar PTS), a major carbohydrate active transport system, catalyzes the phosphorylation of incoming sugar substrates concomitantly with their translocation across the cell membrane. The enzyme II CmtAB PTS system is involved in D-mannitol transport.</text>
</comment>
<evidence type="ECO:0000256" key="26">
    <source>
        <dbReference type="SAM" id="Phobius"/>
    </source>
</evidence>
<dbReference type="InterPro" id="IPR003501">
    <property type="entry name" value="PTS_EIIB_2/3"/>
</dbReference>
<comment type="catalytic activity">
    <reaction evidence="1">
        <text>D-mannitol(out) + N(pros)-phospho-L-histidyl-[protein] = D-mannitol 1-phosphate(in) + L-histidyl-[protein]</text>
        <dbReference type="Rhea" id="RHEA:33363"/>
        <dbReference type="Rhea" id="RHEA-COMP:9745"/>
        <dbReference type="Rhea" id="RHEA-COMP:9746"/>
        <dbReference type="ChEBI" id="CHEBI:16899"/>
        <dbReference type="ChEBI" id="CHEBI:29979"/>
        <dbReference type="ChEBI" id="CHEBI:61381"/>
        <dbReference type="ChEBI" id="CHEBI:64837"/>
        <dbReference type="EC" id="2.7.1.197"/>
    </reaction>
</comment>
<keyword evidence="31" id="KW-1185">Reference proteome</keyword>
<proteinExistence type="predicted"/>
<dbReference type="PANTHER" id="PTHR30181">
    <property type="entry name" value="MANNITOL PERMEASE IIC COMPONENT"/>
    <property type="match status" value="1"/>
</dbReference>
<feature type="transmembrane region" description="Helical" evidence="26">
    <location>
        <begin position="77"/>
        <end position="94"/>
    </location>
</feature>
<dbReference type="EC" id="2.7.1.197" evidence="5"/>
<dbReference type="PANTHER" id="PTHR30181:SF2">
    <property type="entry name" value="PTS SYSTEM MANNITOL-SPECIFIC EIICBA COMPONENT"/>
    <property type="match status" value="1"/>
</dbReference>
<evidence type="ECO:0000259" key="27">
    <source>
        <dbReference type="PROSITE" id="PS51094"/>
    </source>
</evidence>
<dbReference type="Pfam" id="PF02302">
    <property type="entry name" value="PTS_IIB"/>
    <property type="match status" value="1"/>
</dbReference>
<name>A0ABN3ALV7_9MICO</name>
<comment type="caution">
    <text evidence="30">The sequence shown here is derived from an EMBL/GenBank/DDBJ whole genome shotgun (WGS) entry which is preliminary data.</text>
</comment>
<dbReference type="EMBL" id="BAAAQT010000005">
    <property type="protein sequence ID" value="GAA2172090.1"/>
    <property type="molecule type" value="Genomic_DNA"/>
</dbReference>
<dbReference type="PROSITE" id="PS51104">
    <property type="entry name" value="PTS_EIIC_TYPE_2"/>
    <property type="match status" value="1"/>
</dbReference>
<evidence type="ECO:0000256" key="21">
    <source>
        <dbReference type="ARBA" id="ARBA00030684"/>
    </source>
</evidence>
<feature type="transmembrane region" description="Helical" evidence="26">
    <location>
        <begin position="154"/>
        <end position="183"/>
    </location>
</feature>
<evidence type="ECO:0000313" key="30">
    <source>
        <dbReference type="EMBL" id="GAA2172090.1"/>
    </source>
</evidence>
<dbReference type="CDD" id="cd05567">
    <property type="entry name" value="PTS_IIB_mannitol"/>
    <property type="match status" value="1"/>
</dbReference>
<evidence type="ECO:0000256" key="9">
    <source>
        <dbReference type="ARBA" id="ARBA00022448"/>
    </source>
</evidence>
<dbReference type="SUPFAM" id="SSF55804">
    <property type="entry name" value="Phoshotransferase/anion transport protein"/>
    <property type="match status" value="1"/>
</dbReference>
<feature type="transmembrane region" description="Helical" evidence="26">
    <location>
        <begin position="100"/>
        <end position="133"/>
    </location>
</feature>
<evidence type="ECO:0000256" key="15">
    <source>
        <dbReference type="ARBA" id="ARBA00022683"/>
    </source>
</evidence>
<dbReference type="Pfam" id="PF02378">
    <property type="entry name" value="PTS_EIIC"/>
    <property type="match status" value="1"/>
</dbReference>
<dbReference type="InterPro" id="IPR016152">
    <property type="entry name" value="PTrfase/Anion_transptr"/>
</dbReference>
<gene>
    <name evidence="30" type="primary">mtlA</name>
    <name evidence="30" type="ORF">GCM10009846_08650</name>
</gene>
<evidence type="ECO:0000256" key="13">
    <source>
        <dbReference type="ARBA" id="ARBA00022597"/>
    </source>
</evidence>
<keyword evidence="11" id="KW-0997">Cell inner membrane</keyword>
<keyword evidence="9" id="KW-0813">Transport</keyword>
<dbReference type="InterPro" id="IPR029503">
    <property type="entry name" value="PTS_EIIB_mannitol"/>
</dbReference>
<evidence type="ECO:0000256" key="18">
    <source>
        <dbReference type="ARBA" id="ARBA00022989"/>
    </source>
</evidence>
<evidence type="ECO:0000256" key="4">
    <source>
        <dbReference type="ARBA" id="ARBA00011738"/>
    </source>
</evidence>
<evidence type="ECO:0000259" key="28">
    <source>
        <dbReference type="PROSITE" id="PS51099"/>
    </source>
</evidence>
<evidence type="ECO:0000256" key="17">
    <source>
        <dbReference type="ARBA" id="ARBA00022777"/>
    </source>
</evidence>
<keyword evidence="15" id="KW-0598">Phosphotransferase system</keyword>
<dbReference type="Pfam" id="PF00359">
    <property type="entry name" value="PTS_EIIA_2"/>
    <property type="match status" value="1"/>
</dbReference>
<keyword evidence="16 26" id="KW-0812">Transmembrane</keyword>
<dbReference type="InterPro" id="IPR003352">
    <property type="entry name" value="PTS_EIIC"/>
</dbReference>
<feature type="domain" description="PTS EIIA type-2" evidence="27">
    <location>
        <begin position="516"/>
        <end position="654"/>
    </location>
</feature>
<feature type="transmembrane region" description="Helical" evidence="26">
    <location>
        <begin position="195"/>
        <end position="215"/>
    </location>
</feature>
<dbReference type="NCBIfam" id="NF011663">
    <property type="entry name" value="PRK15083.1"/>
    <property type="match status" value="1"/>
</dbReference>
<reference evidence="30 31" key="1">
    <citation type="journal article" date="2019" name="Int. J. Syst. Evol. Microbiol.">
        <title>The Global Catalogue of Microorganisms (GCM) 10K type strain sequencing project: providing services to taxonomists for standard genome sequencing and annotation.</title>
        <authorList>
            <consortium name="The Broad Institute Genomics Platform"/>
            <consortium name="The Broad Institute Genome Sequencing Center for Infectious Disease"/>
            <person name="Wu L."/>
            <person name="Ma J."/>
        </authorList>
    </citation>
    <scope>NUCLEOTIDE SEQUENCE [LARGE SCALE GENOMIC DNA]</scope>
    <source>
        <strain evidence="30 31">JCM 16026</strain>
    </source>
</reference>
<dbReference type="PROSITE" id="PS00372">
    <property type="entry name" value="PTS_EIIA_TYPE_2_HIS"/>
    <property type="match status" value="1"/>
</dbReference>
<evidence type="ECO:0000256" key="5">
    <source>
        <dbReference type="ARBA" id="ARBA00011909"/>
    </source>
</evidence>
<evidence type="ECO:0000256" key="16">
    <source>
        <dbReference type="ARBA" id="ARBA00022692"/>
    </source>
</evidence>
<keyword evidence="18 26" id="KW-1133">Transmembrane helix</keyword>
<evidence type="ECO:0000256" key="10">
    <source>
        <dbReference type="ARBA" id="ARBA00022475"/>
    </source>
</evidence>
<evidence type="ECO:0000256" key="25">
    <source>
        <dbReference type="SAM" id="MobiDB-lite"/>
    </source>
</evidence>
<keyword evidence="19 26" id="KW-0472">Membrane</keyword>
<keyword evidence="13" id="KW-0762">Sugar transport</keyword>
<evidence type="ECO:0000256" key="2">
    <source>
        <dbReference type="ARBA" id="ARBA00002434"/>
    </source>
</evidence>
<evidence type="ECO:0000313" key="31">
    <source>
        <dbReference type="Proteomes" id="UP001501599"/>
    </source>
</evidence>
<evidence type="ECO:0000256" key="6">
    <source>
        <dbReference type="ARBA" id="ARBA00014783"/>
    </source>
</evidence>
<dbReference type="InterPro" id="IPR013014">
    <property type="entry name" value="PTS_EIIC_2"/>
</dbReference>
<evidence type="ECO:0000256" key="20">
    <source>
        <dbReference type="ARBA" id="ARBA00029908"/>
    </source>
</evidence>
<feature type="region of interest" description="Disordered" evidence="25">
    <location>
        <begin position="1"/>
        <end position="25"/>
    </location>
</feature>
<dbReference type="PROSITE" id="PS51094">
    <property type="entry name" value="PTS_EIIA_TYPE_2"/>
    <property type="match status" value="1"/>
</dbReference>